<dbReference type="PROSITE" id="PS50879">
    <property type="entry name" value="RNASE_H_1"/>
    <property type="match status" value="1"/>
</dbReference>
<dbReference type="Gene3D" id="3.30.420.10">
    <property type="entry name" value="Ribonuclease H-like superfamily/Ribonuclease H"/>
    <property type="match status" value="1"/>
</dbReference>
<dbReference type="CDD" id="cd09279">
    <property type="entry name" value="RNase_HI_like"/>
    <property type="match status" value="1"/>
</dbReference>
<dbReference type="InterPro" id="IPR012337">
    <property type="entry name" value="RNaseH-like_sf"/>
</dbReference>
<dbReference type="GO" id="GO:0003676">
    <property type="term" value="F:nucleic acid binding"/>
    <property type="evidence" value="ECO:0007669"/>
    <property type="project" value="InterPro"/>
</dbReference>
<accession>A0A6J4UFH5</accession>
<evidence type="ECO:0000313" key="2">
    <source>
        <dbReference type="EMBL" id="CAA9549361.1"/>
    </source>
</evidence>
<dbReference type="PANTHER" id="PTHR46387">
    <property type="entry name" value="POLYNUCLEOTIDYL TRANSFERASE, RIBONUCLEASE H-LIKE SUPERFAMILY PROTEIN"/>
    <property type="match status" value="1"/>
</dbReference>
<dbReference type="AlphaFoldDB" id="A0A6J4UFH5"/>
<dbReference type="InterPro" id="IPR002156">
    <property type="entry name" value="RNaseH_domain"/>
</dbReference>
<reference evidence="2" key="1">
    <citation type="submission" date="2020-02" db="EMBL/GenBank/DDBJ databases">
        <authorList>
            <person name="Meier V. D."/>
        </authorList>
    </citation>
    <scope>NUCLEOTIDE SEQUENCE</scope>
    <source>
        <strain evidence="2">AVDCRST_MAG49</strain>
    </source>
</reference>
<name>A0A6J4UFH5_9BACT</name>
<dbReference type="GO" id="GO:0004523">
    <property type="term" value="F:RNA-DNA hybrid ribonuclease activity"/>
    <property type="evidence" value="ECO:0007669"/>
    <property type="project" value="InterPro"/>
</dbReference>
<dbReference type="InterPro" id="IPR036397">
    <property type="entry name" value="RNaseH_sf"/>
</dbReference>
<dbReference type="PANTHER" id="PTHR46387:SF2">
    <property type="entry name" value="RIBONUCLEASE HI"/>
    <property type="match status" value="1"/>
</dbReference>
<gene>
    <name evidence="2" type="ORF">AVDCRST_MAG49-1636</name>
</gene>
<organism evidence="2">
    <name type="scientific">uncultured Thermomicrobiales bacterium</name>
    <dbReference type="NCBI Taxonomy" id="1645740"/>
    <lineage>
        <taxon>Bacteria</taxon>
        <taxon>Pseudomonadati</taxon>
        <taxon>Thermomicrobiota</taxon>
        <taxon>Thermomicrobia</taxon>
        <taxon>Thermomicrobiales</taxon>
        <taxon>environmental samples</taxon>
    </lineage>
</organism>
<dbReference type="Pfam" id="PF13456">
    <property type="entry name" value="RVT_3"/>
    <property type="match status" value="1"/>
</dbReference>
<dbReference type="SUPFAM" id="SSF53098">
    <property type="entry name" value="Ribonuclease H-like"/>
    <property type="match status" value="1"/>
</dbReference>
<evidence type="ECO:0000259" key="1">
    <source>
        <dbReference type="PROSITE" id="PS50879"/>
    </source>
</evidence>
<sequence>MAGTFEIVFDGGALGNPGKGYGSYRIAGPDGVVAHDRLDYGDGITNNQAEYRTLIAALERLAQHVGPDAPATTVAVRGDSNLVVNQVLGRWKVKHPDLQPLHRRAVGLLRAFGRSDVQWHRRDASVRVLGH</sequence>
<dbReference type="EMBL" id="CADCWG010000100">
    <property type="protein sequence ID" value="CAA9549361.1"/>
    <property type="molecule type" value="Genomic_DNA"/>
</dbReference>
<protein>
    <recommendedName>
        <fullName evidence="1">RNase H type-1 domain-containing protein</fullName>
    </recommendedName>
</protein>
<proteinExistence type="predicted"/>
<feature type="domain" description="RNase H type-1" evidence="1">
    <location>
        <begin position="1"/>
        <end position="131"/>
    </location>
</feature>